<protein>
    <recommendedName>
        <fullName evidence="9">Thiamine-phosphate synthase</fullName>
        <shortName evidence="9">TP synthase</shortName>
        <shortName evidence="9">TPS</shortName>
        <ecNumber evidence="9">2.5.1.3</ecNumber>
    </recommendedName>
    <alternativeName>
        <fullName evidence="9">Thiamine-phosphate pyrophosphorylase</fullName>
        <shortName evidence="9">TMP pyrophosphorylase</shortName>
        <shortName evidence="9">TMP-PPase</shortName>
    </alternativeName>
</protein>
<accession>A0AA86N158</accession>
<evidence type="ECO:0000256" key="6">
    <source>
        <dbReference type="ARBA" id="ARBA00047334"/>
    </source>
</evidence>
<keyword evidence="2 9" id="KW-0808">Transferase</keyword>
<evidence type="ECO:0000256" key="11">
    <source>
        <dbReference type="RuleBase" id="RU004253"/>
    </source>
</evidence>
<feature type="binding site" evidence="9">
    <location>
        <begin position="186"/>
        <end position="187"/>
    </location>
    <ligand>
        <name>2-[(2R,5Z)-2-carboxy-4-methylthiazol-5(2H)-ylidene]ethyl phosphate</name>
        <dbReference type="ChEBI" id="CHEBI:62899"/>
    </ligand>
</feature>
<dbReference type="EMBL" id="OX365700">
    <property type="protein sequence ID" value="CAI4032726.1"/>
    <property type="molecule type" value="Genomic_DNA"/>
</dbReference>
<dbReference type="GO" id="GO:0000287">
    <property type="term" value="F:magnesium ion binding"/>
    <property type="evidence" value="ECO:0007669"/>
    <property type="project" value="UniProtKB-UniRule"/>
</dbReference>
<dbReference type="PANTHER" id="PTHR20857:SF15">
    <property type="entry name" value="THIAMINE-PHOSPHATE SYNTHASE"/>
    <property type="match status" value="1"/>
</dbReference>
<keyword evidence="4 9" id="KW-0460">Magnesium</keyword>
<evidence type="ECO:0000256" key="9">
    <source>
        <dbReference type="HAMAP-Rule" id="MF_00097"/>
    </source>
</evidence>
<comment type="similarity">
    <text evidence="9 10">Belongs to the thiamine-phosphate synthase family.</text>
</comment>
<evidence type="ECO:0000256" key="1">
    <source>
        <dbReference type="ARBA" id="ARBA00005165"/>
    </source>
</evidence>
<dbReference type="GO" id="GO:0009229">
    <property type="term" value="P:thiamine diphosphate biosynthetic process"/>
    <property type="evidence" value="ECO:0007669"/>
    <property type="project" value="UniProtKB-UniRule"/>
</dbReference>
<dbReference type="CDD" id="cd00564">
    <property type="entry name" value="TMP_TenI"/>
    <property type="match status" value="1"/>
</dbReference>
<keyword evidence="3 9" id="KW-0479">Metal-binding</keyword>
<feature type="domain" description="Thiamine phosphate synthase/TenI" evidence="12">
    <location>
        <begin position="8"/>
        <end position="189"/>
    </location>
</feature>
<feature type="binding site" evidence="9">
    <location>
        <begin position="135"/>
        <end position="137"/>
    </location>
    <ligand>
        <name>2-[(2R,5Z)-2-carboxy-4-methylthiazol-5(2H)-ylidene]ethyl phosphate</name>
        <dbReference type="ChEBI" id="CHEBI:62899"/>
    </ligand>
</feature>
<gene>
    <name evidence="9" type="primary">thiE</name>
    <name evidence="13" type="ORF">DNFV4_03156</name>
</gene>
<evidence type="ECO:0000256" key="3">
    <source>
        <dbReference type="ARBA" id="ARBA00022723"/>
    </source>
</evidence>
<dbReference type="InterPro" id="IPR022998">
    <property type="entry name" value="ThiamineP_synth_TenI"/>
</dbReference>
<feature type="binding site" evidence="9">
    <location>
        <position position="166"/>
    </location>
    <ligand>
        <name>2-[(2R,5Z)-2-carboxy-4-methylthiazol-5(2H)-ylidene]ethyl phosphate</name>
        <dbReference type="ChEBI" id="CHEBI:62899"/>
    </ligand>
</feature>
<comment type="catalytic activity">
    <reaction evidence="7 9 10">
        <text>2-(2-carboxy-4-methylthiazol-5-yl)ethyl phosphate + 4-amino-2-methyl-5-(diphosphooxymethyl)pyrimidine + 2 H(+) = thiamine phosphate + CO2 + diphosphate</text>
        <dbReference type="Rhea" id="RHEA:47848"/>
        <dbReference type="ChEBI" id="CHEBI:15378"/>
        <dbReference type="ChEBI" id="CHEBI:16526"/>
        <dbReference type="ChEBI" id="CHEBI:33019"/>
        <dbReference type="ChEBI" id="CHEBI:37575"/>
        <dbReference type="ChEBI" id="CHEBI:57841"/>
        <dbReference type="ChEBI" id="CHEBI:62890"/>
        <dbReference type="EC" id="2.5.1.3"/>
    </reaction>
</comment>
<feature type="binding site" evidence="9">
    <location>
        <position position="138"/>
    </location>
    <ligand>
        <name>4-amino-2-methyl-5-(diphosphooxymethyl)pyrimidine</name>
        <dbReference type="ChEBI" id="CHEBI:57841"/>
    </ligand>
</feature>
<dbReference type="Pfam" id="PF02581">
    <property type="entry name" value="TMP-TENI"/>
    <property type="match status" value="1"/>
</dbReference>
<dbReference type="InterPro" id="IPR034291">
    <property type="entry name" value="TMP_synthase"/>
</dbReference>
<dbReference type="PANTHER" id="PTHR20857">
    <property type="entry name" value="THIAMINE-PHOSPHATE PYROPHOSPHORYLASE"/>
    <property type="match status" value="1"/>
</dbReference>
<evidence type="ECO:0000256" key="2">
    <source>
        <dbReference type="ARBA" id="ARBA00022679"/>
    </source>
</evidence>
<dbReference type="GO" id="GO:0004789">
    <property type="term" value="F:thiamine-phosphate diphosphorylase activity"/>
    <property type="evidence" value="ECO:0007669"/>
    <property type="project" value="UniProtKB-UniRule"/>
</dbReference>
<evidence type="ECO:0000256" key="8">
    <source>
        <dbReference type="ARBA" id="ARBA00047883"/>
    </source>
</evidence>
<reference evidence="13" key="1">
    <citation type="submission" date="2022-10" db="EMBL/GenBank/DDBJ databases">
        <authorList>
            <person name="Koch H."/>
        </authorList>
    </citation>
    <scope>NUCLEOTIDE SEQUENCE</scope>
    <source>
        <strain evidence="13">DNF</strain>
    </source>
</reference>
<evidence type="ECO:0000259" key="12">
    <source>
        <dbReference type="Pfam" id="PF02581"/>
    </source>
</evidence>
<comment type="function">
    <text evidence="9">Condenses 4-methyl-5-(beta-hydroxyethyl)thiazole monophosphate (THZ-P) and 2-methyl-4-amino-5-hydroxymethyl pyrimidine pyrophosphate (HMP-PP) to form thiamine monophosphate (TMP).</text>
</comment>
<dbReference type="AlphaFoldDB" id="A0AA86N158"/>
<sequence length="213" mass="22521">MPPVQFRLYLVSDRSQTGGRPLGEVIALASQAGLPAVQVRERDLPTRELAALVRMIRSAVADRPTRVLVNDRADIALALGADGVHLRASSLPPGRVRAMIGPDRLLGVSTHSLEEVRRAQDDGADFVVFGPVYDTPSKHAYGRPQGIDRLAEVCRIARVPVFAIGGVTPGRAVEARRAGAHGVAVVSSILSAPDVPAAVRAFLRALHEAGPSA</sequence>
<dbReference type="KEGG" id="nti:DNFV4_03156"/>
<keyword evidence="14" id="KW-1185">Reference proteome</keyword>
<comment type="catalytic activity">
    <reaction evidence="6 9 10">
        <text>4-methyl-5-(2-phosphooxyethyl)-thiazole + 4-amino-2-methyl-5-(diphosphooxymethyl)pyrimidine + H(+) = thiamine phosphate + diphosphate</text>
        <dbReference type="Rhea" id="RHEA:22328"/>
        <dbReference type="ChEBI" id="CHEBI:15378"/>
        <dbReference type="ChEBI" id="CHEBI:33019"/>
        <dbReference type="ChEBI" id="CHEBI:37575"/>
        <dbReference type="ChEBI" id="CHEBI:57841"/>
        <dbReference type="ChEBI" id="CHEBI:58296"/>
        <dbReference type="EC" id="2.5.1.3"/>
    </reaction>
</comment>
<dbReference type="NCBIfam" id="TIGR00693">
    <property type="entry name" value="thiE"/>
    <property type="match status" value="1"/>
</dbReference>
<dbReference type="Gene3D" id="3.20.20.70">
    <property type="entry name" value="Aldolase class I"/>
    <property type="match status" value="1"/>
</dbReference>
<keyword evidence="5 9" id="KW-0784">Thiamine biosynthesis</keyword>
<comment type="catalytic activity">
    <reaction evidence="8 9 10">
        <text>2-[(2R,5Z)-2-carboxy-4-methylthiazol-5(2H)-ylidene]ethyl phosphate + 4-amino-2-methyl-5-(diphosphooxymethyl)pyrimidine + 2 H(+) = thiamine phosphate + CO2 + diphosphate</text>
        <dbReference type="Rhea" id="RHEA:47844"/>
        <dbReference type="ChEBI" id="CHEBI:15378"/>
        <dbReference type="ChEBI" id="CHEBI:16526"/>
        <dbReference type="ChEBI" id="CHEBI:33019"/>
        <dbReference type="ChEBI" id="CHEBI:37575"/>
        <dbReference type="ChEBI" id="CHEBI:57841"/>
        <dbReference type="ChEBI" id="CHEBI:62899"/>
        <dbReference type="EC" id="2.5.1.3"/>
    </reaction>
</comment>
<dbReference type="HAMAP" id="MF_00097">
    <property type="entry name" value="TMP_synthase"/>
    <property type="match status" value="1"/>
</dbReference>
<dbReference type="InterPro" id="IPR013785">
    <property type="entry name" value="Aldolase_TIM"/>
</dbReference>
<dbReference type="SUPFAM" id="SSF51391">
    <property type="entry name" value="Thiamin phosphate synthase"/>
    <property type="match status" value="1"/>
</dbReference>
<evidence type="ECO:0000313" key="14">
    <source>
        <dbReference type="Proteomes" id="UP001179121"/>
    </source>
</evidence>
<evidence type="ECO:0000256" key="4">
    <source>
        <dbReference type="ARBA" id="ARBA00022842"/>
    </source>
</evidence>
<dbReference type="InterPro" id="IPR036206">
    <property type="entry name" value="ThiamineP_synth_sf"/>
</dbReference>
<dbReference type="RefSeq" id="WP_289269444.1">
    <property type="nucleotide sequence ID" value="NZ_OX365700.1"/>
</dbReference>
<evidence type="ECO:0000313" key="13">
    <source>
        <dbReference type="EMBL" id="CAI4032726.1"/>
    </source>
</evidence>
<proteinExistence type="inferred from homology"/>
<dbReference type="GO" id="GO:0009228">
    <property type="term" value="P:thiamine biosynthetic process"/>
    <property type="evidence" value="ECO:0007669"/>
    <property type="project" value="UniProtKB-KW"/>
</dbReference>
<comment type="pathway">
    <text evidence="1 9 11">Cofactor biosynthesis; thiamine diphosphate biosynthesis; thiamine phosphate from 4-amino-2-methyl-5-diphosphomethylpyrimidine and 4-methyl-5-(2-phosphoethyl)-thiazole: step 1/1.</text>
</comment>
<dbReference type="Proteomes" id="UP001179121">
    <property type="component" value="Chromosome"/>
</dbReference>
<feature type="binding site" evidence="9">
    <location>
        <position position="70"/>
    </location>
    <ligand>
        <name>4-amino-2-methyl-5-(diphosphooxymethyl)pyrimidine</name>
        <dbReference type="ChEBI" id="CHEBI:57841"/>
    </ligand>
</feature>
<evidence type="ECO:0000256" key="5">
    <source>
        <dbReference type="ARBA" id="ARBA00022977"/>
    </source>
</evidence>
<comment type="cofactor">
    <cofactor evidence="9">
        <name>Mg(2+)</name>
        <dbReference type="ChEBI" id="CHEBI:18420"/>
    </cofactor>
    <text evidence="9">Binds 1 Mg(2+) ion per subunit.</text>
</comment>
<feature type="binding site" evidence="9">
    <location>
        <position position="109"/>
    </location>
    <ligand>
        <name>4-amino-2-methyl-5-(diphosphooxymethyl)pyrimidine</name>
        <dbReference type="ChEBI" id="CHEBI:57841"/>
    </ligand>
</feature>
<dbReference type="GO" id="GO:0005737">
    <property type="term" value="C:cytoplasm"/>
    <property type="evidence" value="ECO:0007669"/>
    <property type="project" value="TreeGrafter"/>
</dbReference>
<evidence type="ECO:0000256" key="7">
    <source>
        <dbReference type="ARBA" id="ARBA00047851"/>
    </source>
</evidence>
<name>A0AA86N158_9BACT</name>
<evidence type="ECO:0000256" key="10">
    <source>
        <dbReference type="RuleBase" id="RU003826"/>
    </source>
</evidence>
<feature type="binding site" evidence="9">
    <location>
        <position position="71"/>
    </location>
    <ligand>
        <name>Mg(2+)</name>
        <dbReference type="ChEBI" id="CHEBI:18420"/>
    </ligand>
</feature>
<dbReference type="EC" id="2.5.1.3" evidence="9"/>
<comment type="caution">
    <text evidence="9">Lacks conserved residue(s) required for the propagation of feature annotation.</text>
</comment>
<organism evidence="13 14">
    <name type="scientific">Nitrospira tepida</name>
    <dbReference type="NCBI Taxonomy" id="2973512"/>
    <lineage>
        <taxon>Bacteria</taxon>
        <taxon>Pseudomonadati</taxon>
        <taxon>Nitrospirota</taxon>
        <taxon>Nitrospiria</taxon>
        <taxon>Nitrospirales</taxon>
        <taxon>Nitrospiraceae</taxon>
        <taxon>Nitrospira</taxon>
    </lineage>
</organism>